<dbReference type="Gene3D" id="3.30.460.40">
    <property type="match status" value="1"/>
</dbReference>
<dbReference type="SUPFAM" id="SSF81301">
    <property type="entry name" value="Nucleotidyltransferase"/>
    <property type="match status" value="1"/>
</dbReference>
<evidence type="ECO:0000313" key="1">
    <source>
        <dbReference type="EMBL" id="TFK21752.1"/>
    </source>
</evidence>
<name>A0A5C3KN90_COPMA</name>
<evidence type="ECO:0008006" key="3">
    <source>
        <dbReference type="Google" id="ProtNLM"/>
    </source>
</evidence>
<dbReference type="EMBL" id="ML210259">
    <property type="protein sequence ID" value="TFK21752.1"/>
    <property type="molecule type" value="Genomic_DNA"/>
</dbReference>
<evidence type="ECO:0000313" key="2">
    <source>
        <dbReference type="Proteomes" id="UP000307440"/>
    </source>
</evidence>
<dbReference type="Proteomes" id="UP000307440">
    <property type="component" value="Unassembled WGS sequence"/>
</dbReference>
<dbReference type="InterPro" id="IPR043519">
    <property type="entry name" value="NT_sf"/>
</dbReference>
<dbReference type="InterPro" id="IPR014942">
    <property type="entry name" value="AbiEii"/>
</dbReference>
<sequence length="232" mass="27196">MSQRPLRRSQVLQVARRAIRVLESQGYECCLFGSTACALYGMQNRTPKDVDLIVMNPDQYFGTNTEYLKDILVENDSNFYLVNSRNPSATYRVLWYRLPRQSEQRCKVDILVPGLLSIPHLNQEELGAPEPETDLPVLPLLTLLLLKLRGWTDHREDERYWVQEKVPEDEDDIEEMLDLAMSKYSAYVEDEVGLWSRSFQEESSERISEYIQEWPGTMDSWDALGLRDLRYY</sequence>
<dbReference type="AlphaFoldDB" id="A0A5C3KN90"/>
<gene>
    <name evidence="1" type="ORF">FA15DRAFT_597351</name>
</gene>
<reference evidence="1 2" key="1">
    <citation type="journal article" date="2019" name="Nat. Ecol. Evol.">
        <title>Megaphylogeny resolves global patterns of mushroom evolution.</title>
        <authorList>
            <person name="Varga T."/>
            <person name="Krizsan K."/>
            <person name="Foldi C."/>
            <person name="Dima B."/>
            <person name="Sanchez-Garcia M."/>
            <person name="Sanchez-Ramirez S."/>
            <person name="Szollosi G.J."/>
            <person name="Szarkandi J.G."/>
            <person name="Papp V."/>
            <person name="Albert L."/>
            <person name="Andreopoulos W."/>
            <person name="Angelini C."/>
            <person name="Antonin V."/>
            <person name="Barry K.W."/>
            <person name="Bougher N.L."/>
            <person name="Buchanan P."/>
            <person name="Buyck B."/>
            <person name="Bense V."/>
            <person name="Catcheside P."/>
            <person name="Chovatia M."/>
            <person name="Cooper J."/>
            <person name="Damon W."/>
            <person name="Desjardin D."/>
            <person name="Finy P."/>
            <person name="Geml J."/>
            <person name="Haridas S."/>
            <person name="Hughes K."/>
            <person name="Justo A."/>
            <person name="Karasinski D."/>
            <person name="Kautmanova I."/>
            <person name="Kiss B."/>
            <person name="Kocsube S."/>
            <person name="Kotiranta H."/>
            <person name="LaButti K.M."/>
            <person name="Lechner B.E."/>
            <person name="Liimatainen K."/>
            <person name="Lipzen A."/>
            <person name="Lukacs Z."/>
            <person name="Mihaltcheva S."/>
            <person name="Morgado L.N."/>
            <person name="Niskanen T."/>
            <person name="Noordeloos M.E."/>
            <person name="Ohm R.A."/>
            <person name="Ortiz-Santana B."/>
            <person name="Ovrebo C."/>
            <person name="Racz N."/>
            <person name="Riley R."/>
            <person name="Savchenko A."/>
            <person name="Shiryaev A."/>
            <person name="Soop K."/>
            <person name="Spirin V."/>
            <person name="Szebenyi C."/>
            <person name="Tomsovsky M."/>
            <person name="Tulloss R.E."/>
            <person name="Uehling J."/>
            <person name="Grigoriev I.V."/>
            <person name="Vagvolgyi C."/>
            <person name="Papp T."/>
            <person name="Martin F.M."/>
            <person name="Miettinen O."/>
            <person name="Hibbett D.S."/>
            <person name="Nagy L.G."/>
        </authorList>
    </citation>
    <scope>NUCLEOTIDE SEQUENCE [LARGE SCALE GENOMIC DNA]</scope>
    <source>
        <strain evidence="1 2">CBS 121175</strain>
    </source>
</reference>
<accession>A0A5C3KN90</accession>
<organism evidence="1 2">
    <name type="scientific">Coprinopsis marcescibilis</name>
    <name type="common">Agaric fungus</name>
    <name type="synonym">Psathyrella marcescibilis</name>
    <dbReference type="NCBI Taxonomy" id="230819"/>
    <lineage>
        <taxon>Eukaryota</taxon>
        <taxon>Fungi</taxon>
        <taxon>Dikarya</taxon>
        <taxon>Basidiomycota</taxon>
        <taxon>Agaricomycotina</taxon>
        <taxon>Agaricomycetes</taxon>
        <taxon>Agaricomycetidae</taxon>
        <taxon>Agaricales</taxon>
        <taxon>Agaricineae</taxon>
        <taxon>Psathyrellaceae</taxon>
        <taxon>Coprinopsis</taxon>
    </lineage>
</organism>
<dbReference type="OrthoDB" id="3133286at2759"/>
<protein>
    <recommendedName>
        <fullName evidence="3">Nucleotidyltransferase</fullName>
    </recommendedName>
</protein>
<proteinExistence type="predicted"/>
<keyword evidence="2" id="KW-1185">Reference proteome</keyword>
<dbReference type="Pfam" id="PF08843">
    <property type="entry name" value="AbiEii"/>
    <property type="match status" value="1"/>
</dbReference>